<dbReference type="InterPro" id="IPR041232">
    <property type="entry name" value="NPL"/>
</dbReference>
<evidence type="ECO:0000313" key="3">
    <source>
        <dbReference type="EMBL" id="KAK1391730.1"/>
    </source>
</evidence>
<evidence type="ECO:0000259" key="2">
    <source>
        <dbReference type="Pfam" id="PF17800"/>
    </source>
</evidence>
<organism evidence="3 4">
    <name type="scientific">Heracleum sosnowskyi</name>
    <dbReference type="NCBI Taxonomy" id="360622"/>
    <lineage>
        <taxon>Eukaryota</taxon>
        <taxon>Viridiplantae</taxon>
        <taxon>Streptophyta</taxon>
        <taxon>Embryophyta</taxon>
        <taxon>Tracheophyta</taxon>
        <taxon>Spermatophyta</taxon>
        <taxon>Magnoliopsida</taxon>
        <taxon>eudicotyledons</taxon>
        <taxon>Gunneridae</taxon>
        <taxon>Pentapetalae</taxon>
        <taxon>asterids</taxon>
        <taxon>campanulids</taxon>
        <taxon>Apiales</taxon>
        <taxon>Apiaceae</taxon>
        <taxon>Apioideae</taxon>
        <taxon>apioid superclade</taxon>
        <taxon>Tordylieae</taxon>
        <taxon>Tordyliinae</taxon>
        <taxon>Heracleum</taxon>
    </lineage>
</organism>
<dbReference type="Gene3D" id="2.60.120.340">
    <property type="entry name" value="Nucleoplasmin core domain"/>
    <property type="match status" value="1"/>
</dbReference>
<dbReference type="EMBL" id="JAUIZM010000003">
    <property type="protein sequence ID" value="KAK1391730.1"/>
    <property type="molecule type" value="Genomic_DNA"/>
</dbReference>
<name>A0AAD8ITT0_9APIA</name>
<dbReference type="Pfam" id="PF17800">
    <property type="entry name" value="NPL"/>
    <property type="match status" value="1"/>
</dbReference>
<feature type="domain" description="Nucleoplasmin-like" evidence="2">
    <location>
        <begin position="28"/>
        <end position="100"/>
    </location>
</feature>
<comment type="caution">
    <text evidence="3">The sequence shown here is derived from an EMBL/GenBank/DDBJ whole genome shotgun (WGS) entry which is preliminary data.</text>
</comment>
<evidence type="ECO:0000313" key="4">
    <source>
        <dbReference type="Proteomes" id="UP001237642"/>
    </source>
</evidence>
<keyword evidence="4" id="KW-1185">Reference proteome</keyword>
<evidence type="ECO:0000256" key="1">
    <source>
        <dbReference type="SAM" id="MobiDB-lite"/>
    </source>
</evidence>
<reference evidence="3" key="2">
    <citation type="submission" date="2023-05" db="EMBL/GenBank/DDBJ databases">
        <authorList>
            <person name="Schelkunov M.I."/>
        </authorList>
    </citation>
    <scope>NUCLEOTIDE SEQUENCE</scope>
    <source>
        <strain evidence="3">Hsosn_3</strain>
        <tissue evidence="3">Leaf</tissue>
    </source>
</reference>
<gene>
    <name evidence="3" type="ORF">POM88_010786</name>
</gene>
<reference evidence="3" key="1">
    <citation type="submission" date="2023-02" db="EMBL/GenBank/DDBJ databases">
        <title>Genome of toxic invasive species Heracleum sosnowskyi carries increased number of genes despite the absence of recent whole-genome duplications.</title>
        <authorList>
            <person name="Schelkunov M."/>
            <person name="Shtratnikova V."/>
            <person name="Makarenko M."/>
            <person name="Klepikova A."/>
            <person name="Omelchenko D."/>
            <person name="Novikova G."/>
            <person name="Obukhova E."/>
            <person name="Bogdanov V."/>
            <person name="Penin A."/>
            <person name="Logacheva M."/>
        </authorList>
    </citation>
    <scope>NUCLEOTIDE SEQUENCE</scope>
    <source>
        <strain evidence="3">Hsosn_3</strain>
        <tissue evidence="3">Leaf</tissue>
    </source>
</reference>
<proteinExistence type="predicted"/>
<accession>A0AAD8ITT0</accession>
<dbReference type="Proteomes" id="UP001237642">
    <property type="component" value="Unassembled WGS sequence"/>
</dbReference>
<dbReference type="AlphaFoldDB" id="A0AAD8ITT0"/>
<feature type="region of interest" description="Disordered" evidence="1">
    <location>
        <begin position="101"/>
        <end position="124"/>
    </location>
</feature>
<sequence length="124" mass="13795">MVQLGRPFMLVFSYQATYSITCLGLDGHLIHVSQVALGDVKNSKAANYVPVRMKVEYKKFVIGTLSADKGPQISFDLVLDKDFELSHDWKDGSIYFCGYTAEQDDGSDGPEGFYDDEGESSHEL</sequence>
<protein>
    <submittedName>
        <fullName evidence="3">NPL domain-containing protein</fullName>
    </submittedName>
</protein>
<feature type="compositionally biased region" description="Acidic residues" evidence="1">
    <location>
        <begin position="102"/>
        <end position="118"/>
    </location>
</feature>